<dbReference type="Pfam" id="PF07679">
    <property type="entry name" value="I-set"/>
    <property type="match status" value="1"/>
</dbReference>
<dbReference type="PANTHER" id="PTHR12231:SF253">
    <property type="entry name" value="DPR-INTERACTING PROTEIN ETA, ISOFORM B-RELATED"/>
    <property type="match status" value="1"/>
</dbReference>
<dbReference type="InterPro" id="IPR003598">
    <property type="entry name" value="Ig_sub2"/>
</dbReference>
<sequence>MEGTSTGQRPYIRLTSQLRNATKSSGDEVRFKCEALGTPPLKFIWLKNNGPVEKTKRVKIRDKENSSRLVITQLDVLDSGYYQCIVSNPAASVNTTSVLRLFPLQNGL</sequence>
<keyword evidence="3" id="KW-1015">Disulfide bond</keyword>
<dbReference type="InterPro" id="IPR007110">
    <property type="entry name" value="Ig-like_dom"/>
</dbReference>
<dbReference type="InterPro" id="IPR013098">
    <property type="entry name" value="Ig_I-set"/>
</dbReference>
<dbReference type="SMART" id="SM00408">
    <property type="entry name" value="IGc2"/>
    <property type="match status" value="1"/>
</dbReference>
<dbReference type="eggNOG" id="KOG1026">
    <property type="taxonomic scope" value="Eukaryota"/>
</dbReference>
<evidence type="ECO:0000259" key="5">
    <source>
        <dbReference type="PROSITE" id="PS50835"/>
    </source>
</evidence>
<dbReference type="AlphaFoldDB" id="A0A1I7TA73"/>
<feature type="domain" description="Ig-like" evidence="5">
    <location>
        <begin position="10"/>
        <end position="100"/>
    </location>
</feature>
<reference evidence="7" key="1">
    <citation type="submission" date="2016-11" db="UniProtKB">
        <authorList>
            <consortium name="WormBaseParasite"/>
        </authorList>
    </citation>
    <scope>IDENTIFICATION</scope>
</reference>
<dbReference type="InterPro" id="IPR051170">
    <property type="entry name" value="Neural/epithelial_adhesion"/>
</dbReference>
<keyword evidence="4" id="KW-0393">Immunoglobulin domain</keyword>
<keyword evidence="1" id="KW-0732">Signal</keyword>
<dbReference type="WBParaSite" id="Csp11.Scaffold562.g3938.t1">
    <property type="protein sequence ID" value="Csp11.Scaffold562.g3938.t1"/>
    <property type="gene ID" value="Csp11.Scaffold562.g3938"/>
</dbReference>
<dbReference type="InterPro" id="IPR013783">
    <property type="entry name" value="Ig-like_fold"/>
</dbReference>
<evidence type="ECO:0000256" key="3">
    <source>
        <dbReference type="ARBA" id="ARBA00023157"/>
    </source>
</evidence>
<dbReference type="Proteomes" id="UP000095282">
    <property type="component" value="Unplaced"/>
</dbReference>
<protein>
    <submittedName>
        <fullName evidence="7">Ig-like domain-containing protein</fullName>
    </submittedName>
</protein>
<organism evidence="6 7">
    <name type="scientific">Caenorhabditis tropicalis</name>
    <dbReference type="NCBI Taxonomy" id="1561998"/>
    <lineage>
        <taxon>Eukaryota</taxon>
        <taxon>Metazoa</taxon>
        <taxon>Ecdysozoa</taxon>
        <taxon>Nematoda</taxon>
        <taxon>Chromadorea</taxon>
        <taxon>Rhabditida</taxon>
        <taxon>Rhabditina</taxon>
        <taxon>Rhabditomorpha</taxon>
        <taxon>Rhabditoidea</taxon>
        <taxon>Rhabditidae</taxon>
        <taxon>Peloderinae</taxon>
        <taxon>Caenorhabditis</taxon>
    </lineage>
</organism>
<dbReference type="InterPro" id="IPR036179">
    <property type="entry name" value="Ig-like_dom_sf"/>
</dbReference>
<dbReference type="SUPFAM" id="SSF48726">
    <property type="entry name" value="Immunoglobulin"/>
    <property type="match status" value="1"/>
</dbReference>
<dbReference type="PANTHER" id="PTHR12231">
    <property type="entry name" value="CTX-RELATED TYPE I TRANSMEMBRANE PROTEIN"/>
    <property type="match status" value="1"/>
</dbReference>
<dbReference type="InterPro" id="IPR003599">
    <property type="entry name" value="Ig_sub"/>
</dbReference>
<evidence type="ECO:0000256" key="2">
    <source>
        <dbReference type="ARBA" id="ARBA00022737"/>
    </source>
</evidence>
<dbReference type="SMART" id="SM00409">
    <property type="entry name" value="IG"/>
    <property type="match status" value="1"/>
</dbReference>
<evidence type="ECO:0000313" key="7">
    <source>
        <dbReference type="WBParaSite" id="Csp11.Scaffold562.g3938.t1"/>
    </source>
</evidence>
<dbReference type="GO" id="GO:0043005">
    <property type="term" value="C:neuron projection"/>
    <property type="evidence" value="ECO:0007669"/>
    <property type="project" value="TreeGrafter"/>
</dbReference>
<evidence type="ECO:0000313" key="6">
    <source>
        <dbReference type="Proteomes" id="UP000095282"/>
    </source>
</evidence>
<keyword evidence="2" id="KW-0677">Repeat</keyword>
<name>A0A1I7TA73_9PELO</name>
<keyword evidence="6" id="KW-1185">Reference proteome</keyword>
<accession>A0A1I7TA73</accession>
<evidence type="ECO:0000256" key="4">
    <source>
        <dbReference type="ARBA" id="ARBA00023319"/>
    </source>
</evidence>
<proteinExistence type="predicted"/>
<dbReference type="STRING" id="1561998.A0A1I7TA73"/>
<dbReference type="Gene3D" id="2.60.40.10">
    <property type="entry name" value="Immunoglobulins"/>
    <property type="match status" value="1"/>
</dbReference>
<evidence type="ECO:0000256" key="1">
    <source>
        <dbReference type="ARBA" id="ARBA00022729"/>
    </source>
</evidence>
<dbReference type="FunFam" id="2.60.40.10:FF:000107">
    <property type="entry name" value="Myosin, light chain kinase a"/>
    <property type="match status" value="1"/>
</dbReference>
<dbReference type="CDD" id="cd00096">
    <property type="entry name" value="Ig"/>
    <property type="match status" value="1"/>
</dbReference>
<dbReference type="PROSITE" id="PS50835">
    <property type="entry name" value="IG_LIKE"/>
    <property type="match status" value="1"/>
</dbReference>